<evidence type="ECO:0000256" key="1">
    <source>
        <dbReference type="ARBA" id="ARBA00023125"/>
    </source>
</evidence>
<evidence type="ECO:0000313" key="3">
    <source>
        <dbReference type="Proteomes" id="UP000244066"/>
    </source>
</evidence>
<name>A0A2R7YA59_9ARCH</name>
<dbReference type="EMBL" id="NDWU01000004">
    <property type="protein sequence ID" value="PUA33752.1"/>
    <property type="molecule type" value="Genomic_DNA"/>
</dbReference>
<dbReference type="GO" id="GO:0003677">
    <property type="term" value="F:DNA binding"/>
    <property type="evidence" value="ECO:0007669"/>
    <property type="project" value="UniProtKB-KW"/>
</dbReference>
<dbReference type="InterPro" id="IPR010095">
    <property type="entry name" value="Cas12f1-like_TNB"/>
</dbReference>
<evidence type="ECO:0008006" key="4">
    <source>
        <dbReference type="Google" id="ProtNLM"/>
    </source>
</evidence>
<reference evidence="2 3" key="1">
    <citation type="submission" date="2017-04" db="EMBL/GenBank/DDBJ databases">
        <title>Draft Aigarchaeota genome from a New Zealand hot spring.</title>
        <authorList>
            <person name="Reysenbach A.-L."/>
            <person name="Donaho J.A."/>
            <person name="Gerhart J."/>
            <person name="Kelley J.F."/>
            <person name="Kouba K."/>
            <person name="Podar M."/>
            <person name="Stott M."/>
        </authorList>
    </citation>
    <scope>NUCLEOTIDE SEQUENCE [LARGE SCALE GENOMIC DNA]</scope>
    <source>
        <strain evidence="2">NZ13_MG1</strain>
    </source>
</reference>
<sequence length="130" mass="15335">MAYDINEKSVDALLVKEEKTEWIHIDISEAKHIQKRYQEIRERKRKYIKGKAGRKVNNILHVATKFLVEKALEEKVAIVTEDIKGINKGINRKGKGIRRRLNLWSHGKVRFQMNYKANWLGVPRLKRCGR</sequence>
<comment type="caution">
    <text evidence="2">The sequence shown here is derived from an EMBL/GenBank/DDBJ whole genome shotgun (WGS) entry which is preliminary data.</text>
</comment>
<evidence type="ECO:0000313" key="2">
    <source>
        <dbReference type="EMBL" id="PUA33752.1"/>
    </source>
</evidence>
<gene>
    <name evidence="2" type="ORF">B9J98_02075</name>
</gene>
<keyword evidence="1" id="KW-0238">DNA-binding</keyword>
<dbReference type="NCBIfam" id="TIGR01766">
    <property type="entry name" value="IS200/IS605 family accessory protein TnpB-like domain"/>
    <property type="match status" value="1"/>
</dbReference>
<dbReference type="AlphaFoldDB" id="A0A2R7YA59"/>
<accession>A0A2R7YA59</accession>
<organism evidence="2 3">
    <name type="scientific">Candidatus Terraquivivens tikiterensis</name>
    <dbReference type="NCBI Taxonomy" id="1980982"/>
    <lineage>
        <taxon>Archaea</taxon>
        <taxon>Nitrososphaerota</taxon>
        <taxon>Candidatus Wolframiiraptoraceae</taxon>
        <taxon>Candidatus Terraquivivens</taxon>
    </lineage>
</organism>
<protein>
    <recommendedName>
        <fullName evidence="4">Transposase</fullName>
    </recommendedName>
</protein>
<dbReference type="Proteomes" id="UP000244066">
    <property type="component" value="Unassembled WGS sequence"/>
</dbReference>
<proteinExistence type="predicted"/>